<evidence type="ECO:0000256" key="3">
    <source>
        <dbReference type="PROSITE-ProRule" id="PRU10141"/>
    </source>
</evidence>
<dbReference type="SUPFAM" id="SSF56112">
    <property type="entry name" value="Protein kinase-like (PK-like)"/>
    <property type="match status" value="1"/>
</dbReference>
<feature type="non-terminal residue" evidence="6">
    <location>
        <position position="451"/>
    </location>
</feature>
<dbReference type="InterPro" id="IPR008271">
    <property type="entry name" value="Ser/Thr_kinase_AS"/>
</dbReference>
<evidence type="ECO:0000256" key="1">
    <source>
        <dbReference type="ARBA" id="ARBA00022741"/>
    </source>
</evidence>
<dbReference type="GO" id="GO:0010506">
    <property type="term" value="P:regulation of autophagy"/>
    <property type="evidence" value="ECO:0007669"/>
    <property type="project" value="InterPro"/>
</dbReference>
<dbReference type="GO" id="GO:0004674">
    <property type="term" value="F:protein serine/threonine kinase activity"/>
    <property type="evidence" value="ECO:0007669"/>
    <property type="project" value="UniProtKB-KW"/>
</dbReference>
<evidence type="ECO:0000256" key="4">
    <source>
        <dbReference type="RuleBase" id="RU000304"/>
    </source>
</evidence>
<dbReference type="Gene3D" id="1.10.510.10">
    <property type="entry name" value="Transferase(Phosphotransferase) domain 1"/>
    <property type="match status" value="1"/>
</dbReference>
<dbReference type="PANTHER" id="PTHR24348:SF68">
    <property type="entry name" value="SERINE_THREONINE-PROTEIN KINASE ATG1C"/>
    <property type="match status" value="1"/>
</dbReference>
<dbReference type="VEuPathDB" id="TriTrypDB:TcIL3000_10_1270"/>
<dbReference type="PROSITE" id="PS00107">
    <property type="entry name" value="PROTEIN_KINASE_ATP"/>
    <property type="match status" value="1"/>
</dbReference>
<evidence type="ECO:0000313" key="6">
    <source>
        <dbReference type="EMBL" id="CCC93368.1"/>
    </source>
</evidence>
<comment type="similarity">
    <text evidence="4">Belongs to the protein kinase superfamily.</text>
</comment>
<protein>
    <submittedName>
        <fullName evidence="6">Uncharacterized protein TCIL3000_10_1270</fullName>
    </submittedName>
</protein>
<accession>G0UVF3</accession>
<dbReference type="GO" id="GO:0005524">
    <property type="term" value="F:ATP binding"/>
    <property type="evidence" value="ECO:0007669"/>
    <property type="project" value="UniProtKB-UniRule"/>
</dbReference>
<feature type="binding site" evidence="3">
    <location>
        <position position="243"/>
    </location>
    <ligand>
        <name>ATP</name>
        <dbReference type="ChEBI" id="CHEBI:30616"/>
    </ligand>
</feature>
<dbReference type="EMBL" id="HE575323">
    <property type="protein sequence ID" value="CCC93368.1"/>
    <property type="molecule type" value="Genomic_DNA"/>
</dbReference>
<reference evidence="6" key="1">
    <citation type="journal article" date="2012" name="Proc. Natl. Acad. Sci. U.S.A.">
        <title>Antigenic diversity is generated by distinct evolutionary mechanisms in African trypanosome species.</title>
        <authorList>
            <person name="Jackson A.P."/>
            <person name="Berry A."/>
            <person name="Aslett M."/>
            <person name="Allison H.C."/>
            <person name="Burton P."/>
            <person name="Vavrova-Anderson J."/>
            <person name="Brown R."/>
            <person name="Browne H."/>
            <person name="Corton N."/>
            <person name="Hauser H."/>
            <person name="Gamble J."/>
            <person name="Gilderthorp R."/>
            <person name="Marcello L."/>
            <person name="McQuillan J."/>
            <person name="Otto T.D."/>
            <person name="Quail M.A."/>
            <person name="Sanders M.J."/>
            <person name="van Tonder A."/>
            <person name="Ginger M.L."/>
            <person name="Field M.C."/>
            <person name="Barry J.D."/>
            <person name="Hertz-Fowler C."/>
            <person name="Berriman M."/>
        </authorList>
    </citation>
    <scope>NUCLEOTIDE SEQUENCE</scope>
    <source>
        <strain evidence="6">IL3000</strain>
    </source>
</reference>
<dbReference type="InterPro" id="IPR045269">
    <property type="entry name" value="Atg1-like"/>
</dbReference>
<proteinExistence type="inferred from homology"/>
<gene>
    <name evidence="6" type="ORF">TCIL3000_10_1270</name>
</gene>
<keyword evidence="1 3" id="KW-0547">Nucleotide-binding</keyword>
<evidence type="ECO:0000256" key="2">
    <source>
        <dbReference type="ARBA" id="ARBA00022840"/>
    </source>
</evidence>
<organism evidence="6">
    <name type="scientific">Trypanosoma congolense (strain IL3000)</name>
    <dbReference type="NCBI Taxonomy" id="1068625"/>
    <lineage>
        <taxon>Eukaryota</taxon>
        <taxon>Discoba</taxon>
        <taxon>Euglenozoa</taxon>
        <taxon>Kinetoplastea</taxon>
        <taxon>Metakinetoplastina</taxon>
        <taxon>Trypanosomatida</taxon>
        <taxon>Trypanosomatidae</taxon>
        <taxon>Trypanosoma</taxon>
        <taxon>Nannomonas</taxon>
    </lineage>
</organism>
<dbReference type="SMART" id="SM00220">
    <property type="entry name" value="S_TKc"/>
    <property type="match status" value="1"/>
</dbReference>
<name>G0UVF3_TRYCI</name>
<dbReference type="PROSITE" id="PS50011">
    <property type="entry name" value="PROTEIN_KINASE_DOM"/>
    <property type="match status" value="1"/>
</dbReference>
<dbReference type="GO" id="GO:0005737">
    <property type="term" value="C:cytoplasm"/>
    <property type="evidence" value="ECO:0007669"/>
    <property type="project" value="TreeGrafter"/>
</dbReference>
<sequence>MDSCGRGAGYAGSFRQEVTPLGEFQSADFVPINEVGRCDLLRLVGLCGVMRCCSDIDWGNGTEHEGYGSLFRGKHNIDGCDAVVSVLQRPVGREGELKTLAEVEVEFLRTRFPGVFEDPEYFNATDGGWSCFITVMRWCGPGDVADLFDQRRFRGECVAEVGRGNSVGSRPGSALHDIGNTRCETSGRLCDQQVSLELAAPKDRKVRVVGEYEMYMDTLVGRGRFGTVYRGVHREKGYPVAMKVLKGPTHRRDQMYNETRILQYLKGMNHRNVVVTHGTYRGKEEGNELTLVLVLEMCSGSDLKDYLAKHDSLSESQARHIMQQLVDCLYFLKEHGVMHRDLKPANILLTSYNIDEAVVKVADWGMAKVNNCRRERGATSPTHGDNGEMFESAVGTVAYMSPERLSLDCYDFQAEVWALGVIMYELLFARHPYLNSGTVVRTPRELLAVIT</sequence>
<dbReference type="PROSITE" id="PS00108">
    <property type="entry name" value="PROTEIN_KINASE_ST"/>
    <property type="match status" value="1"/>
</dbReference>
<dbReference type="InterPro" id="IPR000719">
    <property type="entry name" value="Prot_kinase_dom"/>
</dbReference>
<evidence type="ECO:0000259" key="5">
    <source>
        <dbReference type="PROSITE" id="PS50011"/>
    </source>
</evidence>
<keyword evidence="4" id="KW-0723">Serine/threonine-protein kinase</keyword>
<keyword evidence="4" id="KW-0418">Kinase</keyword>
<dbReference type="InterPro" id="IPR011009">
    <property type="entry name" value="Kinase-like_dom_sf"/>
</dbReference>
<keyword evidence="2 3" id="KW-0067">ATP-binding</keyword>
<dbReference type="InterPro" id="IPR017441">
    <property type="entry name" value="Protein_kinase_ATP_BS"/>
</dbReference>
<feature type="domain" description="Protein kinase" evidence="5">
    <location>
        <begin position="214"/>
        <end position="451"/>
    </location>
</feature>
<dbReference type="PANTHER" id="PTHR24348">
    <property type="entry name" value="SERINE/THREONINE-PROTEIN KINASE UNC-51-RELATED"/>
    <property type="match status" value="1"/>
</dbReference>
<dbReference type="AlphaFoldDB" id="G0UVF3"/>
<keyword evidence="4" id="KW-0808">Transferase</keyword>
<dbReference type="Pfam" id="PF00069">
    <property type="entry name" value="Pkinase"/>
    <property type="match status" value="1"/>
</dbReference>